<sequence>MRYVQRRNPLEESYFSRFVALFVFYNFQLIFLINNELFTLQILRFLELIFEIFNDKIAKKTKEFYLHYFFSSWCLILDYEF</sequence>
<proteinExistence type="predicted"/>
<dbReference type="AlphaFoldDB" id="J0Q8C1"/>
<evidence type="ECO:0000313" key="3">
    <source>
        <dbReference type="Proteomes" id="UP000008947"/>
    </source>
</evidence>
<organism evidence="2 3">
    <name type="scientific">Candidatus Bartonella washoeensis Sb944nv</name>
    <dbReference type="NCBI Taxonomy" id="1094563"/>
    <lineage>
        <taxon>Bacteria</taxon>
        <taxon>Pseudomonadati</taxon>
        <taxon>Pseudomonadota</taxon>
        <taxon>Alphaproteobacteria</taxon>
        <taxon>Hyphomicrobiales</taxon>
        <taxon>Bartonellaceae</taxon>
        <taxon>Bartonella</taxon>
    </lineage>
</organism>
<keyword evidence="3" id="KW-1185">Reference proteome</keyword>
<accession>J0Q8C1</accession>
<name>J0Q8C1_9HYPH</name>
<gene>
    <name evidence="2" type="ORF">MCQ_00194</name>
</gene>
<keyword evidence="1" id="KW-1133">Transmembrane helix</keyword>
<comment type="caution">
    <text evidence="2">The sequence shown here is derived from an EMBL/GenBank/DDBJ whole genome shotgun (WGS) entry which is preliminary data.</text>
</comment>
<reference evidence="2 3" key="1">
    <citation type="submission" date="2012-03" db="EMBL/GenBank/DDBJ databases">
        <title>The Genome Sequence of Bartonella washoensis Sb944nv.</title>
        <authorList>
            <consortium name="The Broad Institute Genome Sequencing Platform"/>
            <consortium name="The Broad Institute Genome Sequencing Center for Infectious Disease"/>
            <person name="Feldgarden M."/>
            <person name="Kirby J."/>
            <person name="Kosoy M."/>
            <person name="Birtles R."/>
            <person name="Probert W.S."/>
            <person name="Chiaraviglio L."/>
            <person name="Young S.K."/>
            <person name="Zeng Q."/>
            <person name="Gargeya S."/>
            <person name="Fitzgerald M."/>
            <person name="Haas B."/>
            <person name="Abouelleil A."/>
            <person name="Alvarado L."/>
            <person name="Arachchi H.M."/>
            <person name="Berlin A."/>
            <person name="Chapman S.B."/>
            <person name="Gearin G."/>
            <person name="Goldberg J."/>
            <person name="Griggs A."/>
            <person name="Gujja S."/>
            <person name="Hansen M."/>
            <person name="Heiman D."/>
            <person name="Howarth C."/>
            <person name="Larimer J."/>
            <person name="Lui A."/>
            <person name="MacDonald P.J.P."/>
            <person name="McCowen C."/>
            <person name="Montmayeur A."/>
            <person name="Murphy C."/>
            <person name="Neiman D."/>
            <person name="Pearson M."/>
            <person name="Priest M."/>
            <person name="Roberts A."/>
            <person name="Saif S."/>
            <person name="Shea T."/>
            <person name="Sisk P."/>
            <person name="Stolte C."/>
            <person name="Sykes S."/>
            <person name="Wortman J."/>
            <person name="Nusbaum C."/>
            <person name="Birren B."/>
        </authorList>
    </citation>
    <scope>NUCLEOTIDE SEQUENCE [LARGE SCALE GENOMIC DNA]</scope>
    <source>
        <strain evidence="2 3">Sb944nv</strain>
    </source>
</reference>
<keyword evidence="1" id="KW-0812">Transmembrane</keyword>
<dbReference type="Proteomes" id="UP000008947">
    <property type="component" value="Unassembled WGS sequence"/>
</dbReference>
<evidence type="ECO:0000313" key="2">
    <source>
        <dbReference type="EMBL" id="EJF81496.1"/>
    </source>
</evidence>
<evidence type="ECO:0000256" key="1">
    <source>
        <dbReference type="SAM" id="Phobius"/>
    </source>
</evidence>
<feature type="transmembrane region" description="Helical" evidence="1">
    <location>
        <begin position="14"/>
        <end position="34"/>
    </location>
</feature>
<dbReference type="EMBL" id="AILU01000003">
    <property type="protein sequence ID" value="EJF81496.1"/>
    <property type="molecule type" value="Genomic_DNA"/>
</dbReference>
<protein>
    <submittedName>
        <fullName evidence="2">Uncharacterized protein</fullName>
    </submittedName>
</protein>
<dbReference type="HOGENOM" id="CLU_2566913_0_0_5"/>
<keyword evidence="1" id="KW-0472">Membrane</keyword>